<dbReference type="GO" id="GO:0048039">
    <property type="term" value="F:ubiquinone binding"/>
    <property type="evidence" value="ECO:0007669"/>
    <property type="project" value="TreeGrafter"/>
</dbReference>
<keyword evidence="4 7" id="KW-1133">Transmembrane helix</keyword>
<feature type="domain" description="NADH:quinone oxidoreductase/Mrp antiporter transmembrane" evidence="8">
    <location>
        <begin position="134"/>
        <end position="418"/>
    </location>
</feature>
<evidence type="ECO:0000313" key="10">
    <source>
        <dbReference type="Proteomes" id="UP000525298"/>
    </source>
</evidence>
<keyword evidence="3 6" id="KW-0812">Transmembrane</keyword>
<dbReference type="GO" id="GO:0003954">
    <property type="term" value="F:NADH dehydrogenase activity"/>
    <property type="evidence" value="ECO:0007669"/>
    <property type="project" value="TreeGrafter"/>
</dbReference>
<evidence type="ECO:0000256" key="6">
    <source>
        <dbReference type="RuleBase" id="RU000320"/>
    </source>
</evidence>
<dbReference type="GO" id="GO:0015990">
    <property type="term" value="P:electron transport coupled proton transport"/>
    <property type="evidence" value="ECO:0007669"/>
    <property type="project" value="TreeGrafter"/>
</dbReference>
<accession>A0A7W0CAX3</accession>
<comment type="subcellular location">
    <subcellularLocation>
        <location evidence="1">Endomembrane system</location>
        <topology evidence="1">Multi-pass membrane protein</topology>
    </subcellularLocation>
    <subcellularLocation>
        <location evidence="6">Membrane</location>
        <topology evidence="6">Multi-pass membrane protein</topology>
    </subcellularLocation>
</comment>
<feature type="transmembrane region" description="Helical" evidence="7">
    <location>
        <begin position="242"/>
        <end position="264"/>
    </location>
</feature>
<evidence type="ECO:0000256" key="4">
    <source>
        <dbReference type="ARBA" id="ARBA00022989"/>
    </source>
</evidence>
<dbReference type="InterPro" id="IPR001750">
    <property type="entry name" value="ND/Mrp_TM"/>
</dbReference>
<dbReference type="GO" id="GO:0008137">
    <property type="term" value="F:NADH dehydrogenase (ubiquinone) activity"/>
    <property type="evidence" value="ECO:0007669"/>
    <property type="project" value="InterPro"/>
</dbReference>
<feature type="transmembrane region" description="Helical" evidence="7">
    <location>
        <begin position="35"/>
        <end position="58"/>
    </location>
</feature>
<feature type="transmembrane region" description="Helical" evidence="7">
    <location>
        <begin position="377"/>
        <end position="398"/>
    </location>
</feature>
<dbReference type="Proteomes" id="UP000525298">
    <property type="component" value="Unassembled WGS sequence"/>
</dbReference>
<dbReference type="InterPro" id="IPR003918">
    <property type="entry name" value="NADH_UbQ_OxRdtase"/>
</dbReference>
<comment type="similarity">
    <text evidence="2">Belongs to the complex I subunit 4 family.</text>
</comment>
<dbReference type="PRINTS" id="PR01437">
    <property type="entry name" value="NUOXDRDTASE4"/>
</dbReference>
<proteinExistence type="inferred from homology"/>
<dbReference type="Pfam" id="PF00361">
    <property type="entry name" value="Proton_antipo_M"/>
    <property type="match status" value="1"/>
</dbReference>
<evidence type="ECO:0000256" key="7">
    <source>
        <dbReference type="SAM" id="Phobius"/>
    </source>
</evidence>
<evidence type="ECO:0000256" key="5">
    <source>
        <dbReference type="ARBA" id="ARBA00023136"/>
    </source>
</evidence>
<dbReference type="GO" id="GO:0016020">
    <property type="term" value="C:membrane"/>
    <property type="evidence" value="ECO:0007669"/>
    <property type="project" value="UniProtKB-SubCell"/>
</dbReference>
<feature type="transmembrane region" description="Helical" evidence="7">
    <location>
        <begin position="453"/>
        <end position="477"/>
    </location>
</feature>
<evidence type="ECO:0000259" key="8">
    <source>
        <dbReference type="Pfam" id="PF00361"/>
    </source>
</evidence>
<dbReference type="InterPro" id="IPR010227">
    <property type="entry name" value="NADH_Q_OxRdtase_chainM/4"/>
</dbReference>
<dbReference type="RefSeq" id="WP_181552025.1">
    <property type="nucleotide sequence ID" value="NZ_JACDUS010000009.1"/>
</dbReference>
<feature type="transmembrane region" description="Helical" evidence="7">
    <location>
        <begin position="117"/>
        <end position="134"/>
    </location>
</feature>
<feature type="transmembrane region" description="Helical" evidence="7">
    <location>
        <begin position="6"/>
        <end position="28"/>
    </location>
</feature>
<feature type="transmembrane region" description="Helical" evidence="7">
    <location>
        <begin position="140"/>
        <end position="158"/>
    </location>
</feature>
<dbReference type="PANTHER" id="PTHR43507">
    <property type="entry name" value="NADH-UBIQUINONE OXIDOREDUCTASE CHAIN 4"/>
    <property type="match status" value="1"/>
</dbReference>
<feature type="transmembrane region" description="Helical" evidence="7">
    <location>
        <begin position="306"/>
        <end position="328"/>
    </location>
</feature>
<evidence type="ECO:0000313" key="9">
    <source>
        <dbReference type="EMBL" id="MBA2882388.1"/>
    </source>
</evidence>
<organism evidence="9 10">
    <name type="scientific">Desulfosalsimonas propionicica</name>
    <dbReference type="NCBI Taxonomy" id="332175"/>
    <lineage>
        <taxon>Bacteria</taxon>
        <taxon>Pseudomonadati</taxon>
        <taxon>Thermodesulfobacteriota</taxon>
        <taxon>Desulfobacteria</taxon>
        <taxon>Desulfobacterales</taxon>
        <taxon>Desulfosalsimonadaceae</taxon>
        <taxon>Desulfosalsimonas</taxon>
    </lineage>
</organism>
<protein>
    <submittedName>
        <fullName evidence="9">NADH-quinone oxidoreductase subunit M</fullName>
    </submittedName>
</protein>
<gene>
    <name evidence="9" type="ORF">HNR65_002735</name>
</gene>
<keyword evidence="10" id="KW-1185">Reference proteome</keyword>
<feature type="transmembrane region" description="Helical" evidence="7">
    <location>
        <begin position="214"/>
        <end position="233"/>
    </location>
</feature>
<dbReference type="EMBL" id="JACDUS010000009">
    <property type="protein sequence ID" value="MBA2882388.1"/>
    <property type="molecule type" value="Genomic_DNA"/>
</dbReference>
<dbReference type="NCBIfam" id="TIGR01972">
    <property type="entry name" value="NDH_I_M"/>
    <property type="match status" value="1"/>
</dbReference>
<feature type="transmembrane region" description="Helical" evidence="7">
    <location>
        <begin position="276"/>
        <end position="299"/>
    </location>
</feature>
<comment type="caution">
    <text evidence="9">The sequence shown here is derived from an EMBL/GenBank/DDBJ whole genome shotgun (WGS) entry which is preliminary data.</text>
</comment>
<dbReference type="GO" id="GO:0042773">
    <property type="term" value="P:ATP synthesis coupled electron transport"/>
    <property type="evidence" value="ECO:0007669"/>
    <property type="project" value="InterPro"/>
</dbReference>
<dbReference type="GO" id="GO:0012505">
    <property type="term" value="C:endomembrane system"/>
    <property type="evidence" value="ECO:0007669"/>
    <property type="project" value="UniProtKB-SubCell"/>
</dbReference>
<feature type="transmembrane region" description="Helical" evidence="7">
    <location>
        <begin position="170"/>
        <end position="194"/>
    </location>
</feature>
<feature type="transmembrane region" description="Helical" evidence="7">
    <location>
        <begin position="410"/>
        <end position="433"/>
    </location>
</feature>
<name>A0A7W0CAX3_9BACT</name>
<evidence type="ECO:0000256" key="3">
    <source>
        <dbReference type="ARBA" id="ARBA00022692"/>
    </source>
</evidence>
<dbReference type="PANTHER" id="PTHR43507:SF4">
    <property type="entry name" value="PROTON-TRANSLOCATING NADH-QUINONE OXIDOREDUCTASE, CHAIN M"/>
    <property type="match status" value="1"/>
</dbReference>
<evidence type="ECO:0000256" key="2">
    <source>
        <dbReference type="ARBA" id="ARBA00009025"/>
    </source>
</evidence>
<feature type="transmembrane region" description="Helical" evidence="7">
    <location>
        <begin position="334"/>
        <end position="356"/>
    </location>
</feature>
<reference evidence="9 10" key="1">
    <citation type="submission" date="2020-07" db="EMBL/GenBank/DDBJ databases">
        <title>Genomic Encyclopedia of Type Strains, Phase IV (KMG-IV): sequencing the most valuable type-strain genomes for metagenomic binning, comparative biology and taxonomic classification.</title>
        <authorList>
            <person name="Goeker M."/>
        </authorList>
    </citation>
    <scope>NUCLEOTIDE SEQUENCE [LARGE SCALE GENOMIC DNA]</scope>
    <source>
        <strain evidence="9 10">DSM 17721</strain>
    </source>
</reference>
<dbReference type="AlphaFoldDB" id="A0A7W0CAX3"/>
<keyword evidence="5 7" id="KW-0472">Membrane</keyword>
<sequence>MQMHAAQFPFLSTILLICIFGLALVLVLPKNSNAAVKWVSAACSAATLALSVFLFAAYDRGAGGMQFVERLDWIPSMGISYLNGIDGFAAPMLLLTGIVFFTGVVSMWELDFRVKEFFALFILLVIGVYGMFMALDLFFIFVWFDVSLLPMYLLIVIWGSSAREYGAMKLTLYLLFGSAMILPGIIYLAAVSGLETFSLPALVENASFSGFEQKTAFLLFYIGFGILAGVWPFHSWSPTGHVAAPTAVSMLHAGVLMKIGAFGILRVGMFLCPEGWMYWSPMMAVLAVIGIVYGVMVGLRQTDLKFVIGYSSVSHMGIVGLGFATMTVDGINGAVFQMFAHGVMTALFFSAVGHIYDRTHTREIGELGGLSAVMPAASGYFVIAALAGIGVPCLASFWAELLVFIAAFRVYPALAMISVGVLVVNALFMLRVVRNTCFGPLNDRWAHLKDMRFAMGMPRAVLAAAIVGFGLMPFLMYDLIQTASVPLIHSLGQAVGFAGPESVETLFTELMSVWP</sequence>
<evidence type="ECO:0000256" key="1">
    <source>
        <dbReference type="ARBA" id="ARBA00004127"/>
    </source>
</evidence>
<feature type="transmembrane region" description="Helical" evidence="7">
    <location>
        <begin position="78"/>
        <end position="105"/>
    </location>
</feature>